<gene>
    <name evidence="3" type="ORF">B0H15DRAFT_842097</name>
</gene>
<keyword evidence="2" id="KW-0732">Signal</keyword>
<sequence>MATCPLRFPTMRALSLFLLAASSLALASIVPHPYLFSTGTLTLTLHEPTPTQTDAAVTSAYAKYAQTCGPDLAKSYQDGLAQYNQITSPPATSIDDPGFQKWLKSEDTLFTLASFQCQQSELGLLQAEDKGGASSLASTADNSASSDSTNDSATSASTVSAPKSSSTLGSVASRTSMKASSTTDPSATRSAPSSTQSKNAAAGMRASSALMGLTGVTGLMAMMGWIFRQEIDEEPYLGRERLNDCLMREIKHAPSS</sequence>
<evidence type="ECO:0000313" key="3">
    <source>
        <dbReference type="EMBL" id="KAJ7088025.1"/>
    </source>
</evidence>
<feature type="signal peptide" evidence="2">
    <location>
        <begin position="1"/>
        <end position="27"/>
    </location>
</feature>
<dbReference type="AlphaFoldDB" id="A0AAD6U2I2"/>
<dbReference type="EMBL" id="JARJCN010000027">
    <property type="protein sequence ID" value="KAJ7088025.1"/>
    <property type="molecule type" value="Genomic_DNA"/>
</dbReference>
<name>A0AAD6U2I2_9AGAR</name>
<evidence type="ECO:0000313" key="4">
    <source>
        <dbReference type="Proteomes" id="UP001222325"/>
    </source>
</evidence>
<accession>A0AAD6U2I2</accession>
<evidence type="ECO:0000256" key="2">
    <source>
        <dbReference type="SAM" id="SignalP"/>
    </source>
</evidence>
<protein>
    <submittedName>
        <fullName evidence="3">Uncharacterized protein</fullName>
    </submittedName>
</protein>
<feature type="region of interest" description="Disordered" evidence="1">
    <location>
        <begin position="134"/>
        <end position="200"/>
    </location>
</feature>
<organism evidence="3 4">
    <name type="scientific">Mycena belliarum</name>
    <dbReference type="NCBI Taxonomy" id="1033014"/>
    <lineage>
        <taxon>Eukaryota</taxon>
        <taxon>Fungi</taxon>
        <taxon>Dikarya</taxon>
        <taxon>Basidiomycota</taxon>
        <taxon>Agaricomycotina</taxon>
        <taxon>Agaricomycetes</taxon>
        <taxon>Agaricomycetidae</taxon>
        <taxon>Agaricales</taxon>
        <taxon>Marasmiineae</taxon>
        <taxon>Mycenaceae</taxon>
        <taxon>Mycena</taxon>
    </lineage>
</organism>
<evidence type="ECO:0000256" key="1">
    <source>
        <dbReference type="SAM" id="MobiDB-lite"/>
    </source>
</evidence>
<reference evidence="3" key="1">
    <citation type="submission" date="2023-03" db="EMBL/GenBank/DDBJ databases">
        <title>Massive genome expansion in bonnet fungi (Mycena s.s.) driven by repeated elements and novel gene families across ecological guilds.</title>
        <authorList>
            <consortium name="Lawrence Berkeley National Laboratory"/>
            <person name="Harder C.B."/>
            <person name="Miyauchi S."/>
            <person name="Viragh M."/>
            <person name="Kuo A."/>
            <person name="Thoen E."/>
            <person name="Andreopoulos B."/>
            <person name="Lu D."/>
            <person name="Skrede I."/>
            <person name="Drula E."/>
            <person name="Henrissat B."/>
            <person name="Morin E."/>
            <person name="Kohler A."/>
            <person name="Barry K."/>
            <person name="LaButti K."/>
            <person name="Morin E."/>
            <person name="Salamov A."/>
            <person name="Lipzen A."/>
            <person name="Mereny Z."/>
            <person name="Hegedus B."/>
            <person name="Baldrian P."/>
            <person name="Stursova M."/>
            <person name="Weitz H."/>
            <person name="Taylor A."/>
            <person name="Grigoriev I.V."/>
            <person name="Nagy L.G."/>
            <person name="Martin F."/>
            <person name="Kauserud H."/>
        </authorList>
    </citation>
    <scope>NUCLEOTIDE SEQUENCE</scope>
    <source>
        <strain evidence="3">CBHHK173m</strain>
    </source>
</reference>
<proteinExistence type="predicted"/>
<comment type="caution">
    <text evidence="3">The sequence shown here is derived from an EMBL/GenBank/DDBJ whole genome shotgun (WGS) entry which is preliminary data.</text>
</comment>
<keyword evidence="4" id="KW-1185">Reference proteome</keyword>
<dbReference type="Proteomes" id="UP001222325">
    <property type="component" value="Unassembled WGS sequence"/>
</dbReference>
<feature type="chain" id="PRO_5042164390" evidence="2">
    <location>
        <begin position="28"/>
        <end position="256"/>
    </location>
</feature>
<feature type="compositionally biased region" description="Polar residues" evidence="1">
    <location>
        <begin position="168"/>
        <end position="199"/>
    </location>
</feature>
<feature type="non-terminal residue" evidence="3">
    <location>
        <position position="256"/>
    </location>
</feature>
<feature type="compositionally biased region" description="Low complexity" evidence="1">
    <location>
        <begin position="134"/>
        <end position="167"/>
    </location>
</feature>